<dbReference type="AlphaFoldDB" id="A0A5C3E2C1"/>
<reference evidence="1 2" key="1">
    <citation type="submission" date="2018-03" db="EMBL/GenBank/DDBJ databases">
        <authorList>
            <person name="Guldener U."/>
        </authorList>
    </citation>
    <scope>NUCLEOTIDE SEQUENCE [LARGE SCALE GENOMIC DNA]</scope>
    <source>
        <strain evidence="1 2">NBRC100155</strain>
    </source>
</reference>
<sequence>MTIIFRTRRYVQPSEFITSHPVSLPLSLSLALCARPAPFRPLGCLIELKASQVKPQYHRVYTIMAMMWVPECDPSRPLLRASAVPTKTTAATHIQRGSAVWAAVPKPKWKAPPDKQARTQPLSALGRCGTESIGDRLAQPVVLTPARKSSDAE</sequence>
<dbReference type="EMBL" id="OOIN01000007">
    <property type="protein sequence ID" value="SPO24548.1"/>
    <property type="molecule type" value="Genomic_DNA"/>
</dbReference>
<accession>A0A5C3E2C1</accession>
<name>A0A5C3E2C1_9BASI</name>
<gene>
    <name evidence="1" type="ORF">UTRI_03817</name>
</gene>
<organism evidence="1 2">
    <name type="scientific">Ustilago trichophora</name>
    <dbReference type="NCBI Taxonomy" id="86804"/>
    <lineage>
        <taxon>Eukaryota</taxon>
        <taxon>Fungi</taxon>
        <taxon>Dikarya</taxon>
        <taxon>Basidiomycota</taxon>
        <taxon>Ustilaginomycotina</taxon>
        <taxon>Ustilaginomycetes</taxon>
        <taxon>Ustilaginales</taxon>
        <taxon>Ustilaginaceae</taxon>
        <taxon>Ustilago</taxon>
    </lineage>
</organism>
<protein>
    <submittedName>
        <fullName evidence="1">Uncharacterized protein</fullName>
    </submittedName>
</protein>
<keyword evidence="2" id="KW-1185">Reference proteome</keyword>
<evidence type="ECO:0000313" key="1">
    <source>
        <dbReference type="EMBL" id="SPO24548.1"/>
    </source>
</evidence>
<dbReference type="Proteomes" id="UP000324022">
    <property type="component" value="Unassembled WGS sequence"/>
</dbReference>
<proteinExistence type="predicted"/>
<evidence type="ECO:0000313" key="2">
    <source>
        <dbReference type="Proteomes" id="UP000324022"/>
    </source>
</evidence>